<dbReference type="GO" id="GO:0042806">
    <property type="term" value="F:fucose binding"/>
    <property type="evidence" value="ECO:0007669"/>
    <property type="project" value="TreeGrafter"/>
</dbReference>
<gene>
    <name evidence="4" type="ORF">H4Q31_13980</name>
</gene>
<evidence type="ECO:0000256" key="1">
    <source>
        <dbReference type="ARBA" id="ARBA00000223"/>
    </source>
</evidence>
<dbReference type="RefSeq" id="WP_185179677.1">
    <property type="nucleotide sequence ID" value="NZ_CBCSEP010000009.1"/>
</dbReference>
<comment type="catalytic activity">
    <reaction evidence="1">
        <text>beta-D-ribopyranose = beta-D-ribofuranose</text>
        <dbReference type="Rhea" id="RHEA:25432"/>
        <dbReference type="ChEBI" id="CHEBI:27476"/>
        <dbReference type="ChEBI" id="CHEBI:47002"/>
        <dbReference type="EC" id="5.4.99.62"/>
    </reaction>
</comment>
<accession>A0A841TBM8</accession>
<evidence type="ECO:0000313" key="5">
    <source>
        <dbReference type="Proteomes" id="UP000574133"/>
    </source>
</evidence>
<evidence type="ECO:0000313" key="4">
    <source>
        <dbReference type="EMBL" id="MBB6678412.1"/>
    </source>
</evidence>
<keyword evidence="5" id="KW-1185">Reference proteome</keyword>
<protein>
    <submittedName>
        <fullName evidence="4">Fucose isomerase</fullName>
    </submittedName>
</protein>
<dbReference type="InterPro" id="IPR007721">
    <property type="entry name" value="RbsD_FucU"/>
</dbReference>
<dbReference type="AlphaFoldDB" id="A0A841TBM8"/>
<dbReference type="GO" id="GO:0006004">
    <property type="term" value="P:fucose metabolic process"/>
    <property type="evidence" value="ECO:0007669"/>
    <property type="project" value="TreeGrafter"/>
</dbReference>
<dbReference type="InterPro" id="IPR023750">
    <property type="entry name" value="RbsD-like_sf"/>
</dbReference>
<evidence type="ECO:0000256" key="3">
    <source>
        <dbReference type="ARBA" id="ARBA00036324"/>
    </source>
</evidence>
<sequence length="141" mass="15484">MLKGISNRISPDLIKVLMEMGHGDELVLADGNFPAASHAKRLVRCDGHAIPELMADILSLLPVDANAKHAFALMKVDPGDPAETPIWEQYRAIAAEHSGNDQPFEQMERQAFYDRVKNAYAVVATSESALYANLIIRKGVI</sequence>
<dbReference type="PANTHER" id="PTHR31690:SF4">
    <property type="entry name" value="FUCOSE MUTAROTASE"/>
    <property type="match status" value="1"/>
</dbReference>
<dbReference type="Pfam" id="PF05025">
    <property type="entry name" value="RbsD_FucU"/>
    <property type="match status" value="1"/>
</dbReference>
<dbReference type="Gene3D" id="3.40.1650.10">
    <property type="entry name" value="RbsD-like domain"/>
    <property type="match status" value="1"/>
</dbReference>
<reference evidence="4 5" key="1">
    <citation type="submission" date="2020-08" db="EMBL/GenBank/DDBJ databases">
        <title>Cohnella phylogeny.</title>
        <authorList>
            <person name="Dunlap C."/>
        </authorList>
    </citation>
    <scope>NUCLEOTIDE SEQUENCE [LARGE SCALE GENOMIC DNA]</scope>
    <source>
        <strain evidence="4 5">DSM 103658</strain>
    </source>
</reference>
<dbReference type="GO" id="GO:0062193">
    <property type="term" value="F:D-ribose pyranase activity"/>
    <property type="evidence" value="ECO:0007669"/>
    <property type="project" value="UniProtKB-EC"/>
</dbReference>
<dbReference type="GO" id="GO:0036373">
    <property type="term" value="F:L-fucose mutarotase activity"/>
    <property type="evidence" value="ECO:0007669"/>
    <property type="project" value="UniProtKB-EC"/>
</dbReference>
<name>A0A841TBM8_9BACL</name>
<organism evidence="4 5">
    <name type="scientific">Cohnella lubricantis</name>
    <dbReference type="NCBI Taxonomy" id="2163172"/>
    <lineage>
        <taxon>Bacteria</taxon>
        <taxon>Bacillati</taxon>
        <taxon>Bacillota</taxon>
        <taxon>Bacilli</taxon>
        <taxon>Bacillales</taxon>
        <taxon>Paenibacillaceae</taxon>
        <taxon>Cohnella</taxon>
    </lineage>
</organism>
<dbReference type="PANTHER" id="PTHR31690">
    <property type="entry name" value="FUCOSE MUTAROTASE"/>
    <property type="match status" value="1"/>
</dbReference>
<proteinExistence type="predicted"/>
<dbReference type="EMBL" id="JACJVN010000055">
    <property type="protein sequence ID" value="MBB6678412.1"/>
    <property type="molecule type" value="Genomic_DNA"/>
</dbReference>
<evidence type="ECO:0000256" key="2">
    <source>
        <dbReference type="ARBA" id="ARBA00023235"/>
    </source>
</evidence>
<dbReference type="SUPFAM" id="SSF102546">
    <property type="entry name" value="RbsD-like"/>
    <property type="match status" value="1"/>
</dbReference>
<keyword evidence="2 4" id="KW-0413">Isomerase</keyword>
<dbReference type="InterPro" id="IPR050443">
    <property type="entry name" value="RbsD/FucU_mutarotase"/>
</dbReference>
<comment type="caution">
    <text evidence="4">The sequence shown here is derived from an EMBL/GenBank/DDBJ whole genome shotgun (WGS) entry which is preliminary data.</text>
</comment>
<dbReference type="Proteomes" id="UP000574133">
    <property type="component" value="Unassembled WGS sequence"/>
</dbReference>
<comment type="catalytic activity">
    <reaction evidence="3">
        <text>alpha-L-fucose = beta-L-fucose</text>
        <dbReference type="Rhea" id="RHEA:25580"/>
        <dbReference type="ChEBI" id="CHEBI:42548"/>
        <dbReference type="ChEBI" id="CHEBI:42589"/>
        <dbReference type="EC" id="5.1.3.29"/>
    </reaction>
</comment>